<feature type="region of interest" description="Disordered" evidence="1">
    <location>
        <begin position="84"/>
        <end position="105"/>
    </location>
</feature>
<keyword evidence="2" id="KW-0732">Signal</keyword>
<dbReference type="GO" id="GO:0030246">
    <property type="term" value="F:carbohydrate binding"/>
    <property type="evidence" value="ECO:0007669"/>
    <property type="project" value="InterPro"/>
</dbReference>
<dbReference type="AlphaFoldDB" id="A0A0C1J0X2"/>
<feature type="chain" id="PRO_5002134412" description="Carboxypeptidase regulatory-like domain-containing protein" evidence="2">
    <location>
        <begin position="21"/>
        <end position="105"/>
    </location>
</feature>
<dbReference type="RefSeq" id="WP_039136371.1">
    <property type="nucleotide sequence ID" value="NZ_JSVC01000001.1"/>
</dbReference>
<accession>A0A0C1J0X2</accession>
<evidence type="ECO:0000256" key="1">
    <source>
        <dbReference type="SAM" id="MobiDB-lite"/>
    </source>
</evidence>
<evidence type="ECO:0008006" key="5">
    <source>
        <dbReference type="Google" id="ProtNLM"/>
    </source>
</evidence>
<dbReference type="Proteomes" id="UP000031408">
    <property type="component" value="Unassembled WGS sequence"/>
</dbReference>
<gene>
    <name evidence="3" type="ORF">OI18_01440</name>
</gene>
<dbReference type="Gene3D" id="2.60.40.1120">
    <property type="entry name" value="Carboxypeptidase-like, regulatory domain"/>
    <property type="match status" value="1"/>
</dbReference>
<organism evidence="3 4">
    <name type="scientific">Flavihumibacter solisilvae</name>
    <dbReference type="NCBI Taxonomy" id="1349421"/>
    <lineage>
        <taxon>Bacteria</taxon>
        <taxon>Pseudomonadati</taxon>
        <taxon>Bacteroidota</taxon>
        <taxon>Chitinophagia</taxon>
        <taxon>Chitinophagales</taxon>
        <taxon>Chitinophagaceae</taxon>
        <taxon>Flavihumibacter</taxon>
    </lineage>
</organism>
<evidence type="ECO:0000256" key="2">
    <source>
        <dbReference type="SAM" id="SignalP"/>
    </source>
</evidence>
<proteinExistence type="predicted"/>
<feature type="signal peptide" evidence="2">
    <location>
        <begin position="1"/>
        <end position="20"/>
    </location>
</feature>
<dbReference type="EMBL" id="JSVC01000001">
    <property type="protein sequence ID" value="KIC96429.1"/>
    <property type="molecule type" value="Genomic_DNA"/>
</dbReference>
<evidence type="ECO:0000313" key="3">
    <source>
        <dbReference type="EMBL" id="KIC96429.1"/>
    </source>
</evidence>
<reference evidence="3 4" key="1">
    <citation type="submission" date="2014-11" db="EMBL/GenBank/DDBJ databases">
        <title>Genome sequence of Flavihumibacter solisilvae 3-3.</title>
        <authorList>
            <person name="Zhou G."/>
            <person name="Li M."/>
            <person name="Wang G."/>
        </authorList>
    </citation>
    <scope>NUCLEOTIDE SEQUENCE [LARGE SCALE GENOMIC DNA]</scope>
    <source>
        <strain evidence="3 4">3-3</strain>
    </source>
</reference>
<evidence type="ECO:0000313" key="4">
    <source>
        <dbReference type="Proteomes" id="UP000031408"/>
    </source>
</evidence>
<protein>
    <recommendedName>
        <fullName evidence="5">Carboxypeptidase regulatory-like domain-containing protein</fullName>
    </recommendedName>
</protein>
<keyword evidence="4" id="KW-1185">Reference proteome</keyword>
<name>A0A0C1J0X2_9BACT</name>
<dbReference type="OrthoDB" id="676304at2"/>
<comment type="caution">
    <text evidence="3">The sequence shown here is derived from an EMBL/GenBank/DDBJ whole genome shotgun (WGS) entry which is preliminary data.</text>
</comment>
<dbReference type="InterPro" id="IPR013784">
    <property type="entry name" value="Carb-bd-like_fold"/>
</dbReference>
<dbReference type="SUPFAM" id="SSF49452">
    <property type="entry name" value="Starch-binding domain-like"/>
    <property type="match status" value="1"/>
</dbReference>
<sequence>MKKMKLATLALGVFTAGLFAFKGLQTGSIKGTVSPADAATQAWALSSSDTLKAAVQNGAFEISNVKPGDYRLIIEAKPPYKNQAKDAVSVKDGQPTDVGEIKLEQ</sequence>